<evidence type="ECO:0000256" key="9">
    <source>
        <dbReference type="ARBA" id="ARBA00022691"/>
    </source>
</evidence>
<gene>
    <name evidence="14" type="ORF">DASC09_024500</name>
</gene>
<comment type="subcellular location">
    <subcellularLocation>
        <location evidence="2 12">Cytoplasm</location>
    </subcellularLocation>
</comment>
<comment type="catalytic activity">
    <reaction evidence="11 12">
        <text>uridine(44) in tRNA(Ser) + S-adenosyl-L-methionine = 2'-O-methyluridine(44) in tRNA(Ser) + S-adenosyl-L-homocysteine + H(+)</text>
        <dbReference type="Rhea" id="RHEA:43100"/>
        <dbReference type="Rhea" id="RHEA-COMP:10339"/>
        <dbReference type="Rhea" id="RHEA-COMP:10340"/>
        <dbReference type="ChEBI" id="CHEBI:15378"/>
        <dbReference type="ChEBI" id="CHEBI:57856"/>
        <dbReference type="ChEBI" id="CHEBI:59789"/>
        <dbReference type="ChEBI" id="CHEBI:65315"/>
        <dbReference type="ChEBI" id="CHEBI:74478"/>
        <dbReference type="EC" id="2.1.1.211"/>
    </reaction>
</comment>
<keyword evidence="10 12" id="KW-0819">tRNA processing</keyword>
<protein>
    <recommendedName>
        <fullName evidence="5 12">tRNA (uracil-O(2)-)-methyltransferase</fullName>
        <ecNumber evidence="4 12">2.1.1.211</ecNumber>
    </recommendedName>
</protein>
<dbReference type="AlphaFoldDB" id="A0AAV5QJI7"/>
<feature type="compositionally biased region" description="Acidic residues" evidence="13">
    <location>
        <begin position="120"/>
        <end position="135"/>
    </location>
</feature>
<evidence type="ECO:0000256" key="13">
    <source>
        <dbReference type="SAM" id="MobiDB-lite"/>
    </source>
</evidence>
<comment type="caution">
    <text evidence="14">The sequence shown here is derived from an EMBL/GenBank/DDBJ whole genome shotgun (WGS) entry which is preliminary data.</text>
</comment>
<dbReference type="InterPro" id="IPR011671">
    <property type="entry name" value="tRNA_uracil_MeTrfase"/>
</dbReference>
<dbReference type="EMBL" id="BTFZ01000004">
    <property type="protein sequence ID" value="GMM35125.1"/>
    <property type="molecule type" value="Genomic_DNA"/>
</dbReference>
<dbReference type="GO" id="GO:0141101">
    <property type="term" value="F:tRNA(Ser) (uridine(44)-2'-O-)-methyltransferase activity"/>
    <property type="evidence" value="ECO:0007669"/>
    <property type="project" value="UniProtKB-EC"/>
</dbReference>
<evidence type="ECO:0000256" key="2">
    <source>
        <dbReference type="ARBA" id="ARBA00004496"/>
    </source>
</evidence>
<keyword evidence="15" id="KW-1185">Reference proteome</keyword>
<dbReference type="GeneID" id="90073104"/>
<evidence type="ECO:0000256" key="12">
    <source>
        <dbReference type="RuleBase" id="RU368004"/>
    </source>
</evidence>
<evidence type="ECO:0000256" key="6">
    <source>
        <dbReference type="ARBA" id="ARBA00022490"/>
    </source>
</evidence>
<accession>A0AAV5QJI7</accession>
<evidence type="ECO:0000256" key="11">
    <source>
        <dbReference type="ARBA" id="ARBA00047957"/>
    </source>
</evidence>
<comment type="function">
    <text evidence="12">Adenosyl-L-methionine (AdoMet)-dependent tRNA (uracil-O(2)-)-methyltransferase.</text>
</comment>
<dbReference type="Pfam" id="PF07757">
    <property type="entry name" value="AdoMet_MTase"/>
    <property type="match status" value="1"/>
</dbReference>
<name>A0AAV5QJI7_9ASCO</name>
<evidence type="ECO:0000256" key="7">
    <source>
        <dbReference type="ARBA" id="ARBA00022603"/>
    </source>
</evidence>
<keyword evidence="9 12" id="KW-0949">S-adenosyl-L-methionine</keyword>
<dbReference type="SUPFAM" id="SSF53335">
    <property type="entry name" value="S-adenosyl-L-methionine-dependent methyltransferases"/>
    <property type="match status" value="1"/>
</dbReference>
<dbReference type="PANTHER" id="PTHR21210:SF0">
    <property type="entry name" value="TRNA (URACIL-O(2)-)-METHYLTRANSFERASE-RELATED"/>
    <property type="match status" value="1"/>
</dbReference>
<evidence type="ECO:0000256" key="8">
    <source>
        <dbReference type="ARBA" id="ARBA00022679"/>
    </source>
</evidence>
<sequence length="595" mass="68667">MGKRGNKKSRGEQFESILQESKLIGNDWIEVCSRNVEFKSYHFEKALYNLILQPEINSTVLLRADILRNTKYEYLDENGNIMETPLVTEKTTERDDHSRLSSKPSNRKRKLNEEDKIIEGNEETEEEERKEEEGNDVIQELNLDDMQLRDIPTVLDFKPKRQIVRRLIPRNPYKDYVINQTCLIYTLQDYEDQDESLFVVYIPHIESGEQCPYYLPPVEAVGIFYHRPTKNLSLNYLPFGYKDPQVIRNLKSLDSNDRTLRIAFRLLQTAQKHSKGVMDGYEKRVQHDVVVSKVLFQNRYIALKKQYSQYLIDNWQENTDPKKHVFEDIAIAAFLIELWQNIYGDTNFQFADLGCGNGILVYILIMEGFHGIGIDARARKSWKIYPDNVSQCLKEQVIIPRILLEQDQDYSISLQNSTFKTDLHGTHNQKNLNKLGSSSNEIEVVSYNSKTLMNSSYVNTGTFPDNTFVIGNHSDELTLWIPLFGYDFMVIPCCSHALSGNKTRFLPKANNNAADSKSTYSGLVQHTEEIASQVGWKTEREMLRIPSTRNCAIVGHHKQPGDQFKSVAQVLELEGGADGWVENTMSLMKRPPRGH</sequence>
<reference evidence="14 15" key="1">
    <citation type="journal article" date="2023" name="Elife">
        <title>Identification of key yeast species and microbe-microbe interactions impacting larval growth of Drosophila in the wild.</title>
        <authorList>
            <person name="Mure A."/>
            <person name="Sugiura Y."/>
            <person name="Maeda R."/>
            <person name="Honda K."/>
            <person name="Sakurai N."/>
            <person name="Takahashi Y."/>
            <person name="Watada M."/>
            <person name="Katoh T."/>
            <person name="Gotoh A."/>
            <person name="Gotoh Y."/>
            <person name="Taniguchi I."/>
            <person name="Nakamura K."/>
            <person name="Hayashi T."/>
            <person name="Katayama T."/>
            <person name="Uemura T."/>
            <person name="Hattori Y."/>
        </authorList>
    </citation>
    <scope>NUCLEOTIDE SEQUENCE [LARGE SCALE GENOMIC DNA]</scope>
    <source>
        <strain evidence="14 15">SC-9</strain>
    </source>
</reference>
<feature type="compositionally biased region" description="Basic and acidic residues" evidence="13">
    <location>
        <begin position="90"/>
        <end position="99"/>
    </location>
</feature>
<keyword evidence="6 12" id="KW-0963">Cytoplasm</keyword>
<organism evidence="14 15">
    <name type="scientific">Saccharomycopsis crataegensis</name>
    <dbReference type="NCBI Taxonomy" id="43959"/>
    <lineage>
        <taxon>Eukaryota</taxon>
        <taxon>Fungi</taxon>
        <taxon>Dikarya</taxon>
        <taxon>Ascomycota</taxon>
        <taxon>Saccharomycotina</taxon>
        <taxon>Saccharomycetes</taxon>
        <taxon>Saccharomycopsidaceae</taxon>
        <taxon>Saccharomycopsis</taxon>
    </lineage>
</organism>
<evidence type="ECO:0000313" key="15">
    <source>
        <dbReference type="Proteomes" id="UP001360560"/>
    </source>
</evidence>
<feature type="region of interest" description="Disordered" evidence="13">
    <location>
        <begin position="85"/>
        <end position="135"/>
    </location>
</feature>
<evidence type="ECO:0000256" key="4">
    <source>
        <dbReference type="ARBA" id="ARBA00012795"/>
    </source>
</evidence>
<evidence type="ECO:0000256" key="3">
    <source>
        <dbReference type="ARBA" id="ARBA00009056"/>
    </source>
</evidence>
<dbReference type="GO" id="GO:0005737">
    <property type="term" value="C:cytoplasm"/>
    <property type="evidence" value="ECO:0007669"/>
    <property type="project" value="UniProtKB-SubCell"/>
</dbReference>
<dbReference type="RefSeq" id="XP_064852125.1">
    <property type="nucleotide sequence ID" value="XM_064996053.1"/>
</dbReference>
<comment type="function">
    <text evidence="1">Probable adenosyl-L-methionine (AdoMet)-dependent tRNA (uracil-O(2)-)-methyltransferase.</text>
</comment>
<keyword evidence="7 12" id="KW-0489">Methyltransferase</keyword>
<dbReference type="Proteomes" id="UP001360560">
    <property type="component" value="Unassembled WGS sequence"/>
</dbReference>
<keyword evidence="8 12" id="KW-0808">Transferase</keyword>
<evidence type="ECO:0000256" key="5">
    <source>
        <dbReference type="ARBA" id="ARBA00017788"/>
    </source>
</evidence>
<evidence type="ECO:0000256" key="10">
    <source>
        <dbReference type="ARBA" id="ARBA00022694"/>
    </source>
</evidence>
<evidence type="ECO:0000313" key="14">
    <source>
        <dbReference type="EMBL" id="GMM35125.1"/>
    </source>
</evidence>
<dbReference type="PANTHER" id="PTHR21210">
    <property type="entry name" value="TRNA (URACIL-O(2)-)-METHYLTRANSFERASE-RELATED"/>
    <property type="match status" value="1"/>
</dbReference>
<comment type="similarity">
    <text evidence="3 12">Belongs to the TRM44 family.</text>
</comment>
<dbReference type="GO" id="GO:0030488">
    <property type="term" value="P:tRNA methylation"/>
    <property type="evidence" value="ECO:0007669"/>
    <property type="project" value="UniProtKB-UniRule"/>
</dbReference>
<dbReference type="EC" id="2.1.1.211" evidence="4 12"/>
<evidence type="ECO:0000256" key="1">
    <source>
        <dbReference type="ARBA" id="ARBA00002778"/>
    </source>
</evidence>
<dbReference type="InterPro" id="IPR029063">
    <property type="entry name" value="SAM-dependent_MTases_sf"/>
</dbReference>
<proteinExistence type="inferred from homology"/>